<dbReference type="GO" id="GO:0020037">
    <property type="term" value="F:heme binding"/>
    <property type="evidence" value="ECO:0007669"/>
    <property type="project" value="InterPro"/>
</dbReference>
<evidence type="ECO:0000313" key="8">
    <source>
        <dbReference type="Proteomes" id="UP000700706"/>
    </source>
</evidence>
<organism evidence="7 8">
    <name type="scientific">Inquilinus limosus</name>
    <dbReference type="NCBI Taxonomy" id="171674"/>
    <lineage>
        <taxon>Bacteria</taxon>
        <taxon>Pseudomonadati</taxon>
        <taxon>Pseudomonadota</taxon>
        <taxon>Alphaproteobacteria</taxon>
        <taxon>Rhodospirillales</taxon>
        <taxon>Rhodospirillaceae</taxon>
        <taxon>Inquilinus</taxon>
    </lineage>
</organism>
<protein>
    <submittedName>
        <fullName evidence="7">Sulfur oxidation c-type cytochrome SoxX</fullName>
    </submittedName>
</protein>
<proteinExistence type="predicted"/>
<evidence type="ECO:0000256" key="3">
    <source>
        <dbReference type="ARBA" id="ARBA00023004"/>
    </source>
</evidence>
<evidence type="ECO:0000256" key="1">
    <source>
        <dbReference type="ARBA" id="ARBA00022617"/>
    </source>
</evidence>
<dbReference type="InterPro" id="IPR030999">
    <property type="entry name" value="Thiosulf_SoxX"/>
</dbReference>
<dbReference type="Gene3D" id="1.10.760.10">
    <property type="entry name" value="Cytochrome c-like domain"/>
    <property type="match status" value="1"/>
</dbReference>
<reference evidence="7" key="1">
    <citation type="submission" date="2020-06" db="EMBL/GenBank/DDBJ databases">
        <title>Stable isotope informed genome-resolved metagenomics uncovers potential trophic interactions in rhizosphere soil.</title>
        <authorList>
            <person name="Starr E.P."/>
            <person name="Shi S."/>
            <person name="Blazewicz S.J."/>
            <person name="Koch B.J."/>
            <person name="Probst A.J."/>
            <person name="Hungate B.A."/>
            <person name="Pett-Ridge J."/>
            <person name="Firestone M.K."/>
            <person name="Banfield J.F."/>
        </authorList>
    </citation>
    <scope>NUCLEOTIDE SEQUENCE</scope>
    <source>
        <strain evidence="7">YM_69_17</strain>
    </source>
</reference>
<gene>
    <name evidence="7" type="primary">soxX</name>
    <name evidence="7" type="ORF">JF625_28450</name>
</gene>
<keyword evidence="2 4" id="KW-0479">Metal-binding</keyword>
<dbReference type="PROSITE" id="PS51007">
    <property type="entry name" value="CYTC"/>
    <property type="match status" value="1"/>
</dbReference>
<dbReference type="GO" id="GO:0046872">
    <property type="term" value="F:metal ion binding"/>
    <property type="evidence" value="ECO:0007669"/>
    <property type="project" value="UniProtKB-KW"/>
</dbReference>
<dbReference type="AlphaFoldDB" id="A0A952KGS8"/>
<dbReference type="InterPro" id="IPR009056">
    <property type="entry name" value="Cyt_c-like_dom"/>
</dbReference>
<dbReference type="GO" id="GO:0009055">
    <property type="term" value="F:electron transfer activity"/>
    <property type="evidence" value="ECO:0007669"/>
    <property type="project" value="InterPro"/>
</dbReference>
<dbReference type="SUPFAM" id="SSF46626">
    <property type="entry name" value="Cytochrome c"/>
    <property type="match status" value="1"/>
</dbReference>
<keyword evidence="3 4" id="KW-0408">Iron</keyword>
<keyword evidence="5" id="KW-0732">Signal</keyword>
<accession>A0A952KGS8</accession>
<comment type="caution">
    <text evidence="7">The sequence shown here is derived from an EMBL/GenBank/DDBJ whole genome shotgun (WGS) entry which is preliminary data.</text>
</comment>
<dbReference type="NCBIfam" id="TIGR04485">
    <property type="entry name" value="thiosulf_SoxX"/>
    <property type="match status" value="1"/>
</dbReference>
<feature type="signal peptide" evidence="5">
    <location>
        <begin position="1"/>
        <end position="17"/>
    </location>
</feature>
<evidence type="ECO:0000256" key="4">
    <source>
        <dbReference type="PROSITE-ProRule" id="PRU00433"/>
    </source>
</evidence>
<feature type="chain" id="PRO_5037807286" evidence="5">
    <location>
        <begin position="18"/>
        <end position="141"/>
    </location>
</feature>
<keyword evidence="1 4" id="KW-0349">Heme</keyword>
<dbReference type="Proteomes" id="UP000700706">
    <property type="component" value="Unassembled WGS sequence"/>
</dbReference>
<name>A0A952KGS8_9PROT</name>
<feature type="domain" description="Cytochrome c" evidence="6">
    <location>
        <begin position="36"/>
        <end position="140"/>
    </location>
</feature>
<dbReference type="InterPro" id="IPR036909">
    <property type="entry name" value="Cyt_c-like_dom_sf"/>
</dbReference>
<sequence length="141" mass="14999">MTPLLLAALAAAAPAAAQPAGVEGDVIPRPLTGQPGDPARGLALMQDRQRSLCSLCHAGPFAPPHQQGTLAPDLRGIGARLDEGRLRLRVVDMKRLVPDSIMPSYTRTEGFERVATAWQGKPVLTAAEIEDVIAYLATLRE</sequence>
<dbReference type="EMBL" id="JAEKLZ010000485">
    <property type="protein sequence ID" value="MBW8729067.1"/>
    <property type="molecule type" value="Genomic_DNA"/>
</dbReference>
<evidence type="ECO:0000256" key="5">
    <source>
        <dbReference type="SAM" id="SignalP"/>
    </source>
</evidence>
<evidence type="ECO:0000313" key="7">
    <source>
        <dbReference type="EMBL" id="MBW8729067.1"/>
    </source>
</evidence>
<evidence type="ECO:0000259" key="6">
    <source>
        <dbReference type="PROSITE" id="PS51007"/>
    </source>
</evidence>
<evidence type="ECO:0000256" key="2">
    <source>
        <dbReference type="ARBA" id="ARBA00022723"/>
    </source>
</evidence>